<dbReference type="OrthoDB" id="346287at2157"/>
<keyword evidence="3" id="KW-1185">Reference proteome</keyword>
<evidence type="ECO:0008006" key="4">
    <source>
        <dbReference type="Google" id="ProtNLM"/>
    </source>
</evidence>
<dbReference type="RefSeq" id="WP_092731452.1">
    <property type="nucleotide sequence ID" value="NZ_FNPC01000003.1"/>
</dbReference>
<reference evidence="3" key="1">
    <citation type="submission" date="2016-10" db="EMBL/GenBank/DDBJ databases">
        <authorList>
            <person name="Varghese N."/>
            <person name="Submissions S."/>
        </authorList>
    </citation>
    <scope>NUCLEOTIDE SEQUENCE [LARGE SCALE GENOMIC DNA]</scope>
    <source>
        <strain evidence="3">DC30,IBRC 10041,KCTC 4046</strain>
    </source>
</reference>
<proteinExistence type="predicted"/>
<feature type="transmembrane region" description="Helical" evidence="1">
    <location>
        <begin position="24"/>
        <end position="47"/>
    </location>
</feature>
<evidence type="ECO:0000313" key="2">
    <source>
        <dbReference type="EMBL" id="SDY12480.1"/>
    </source>
</evidence>
<keyword evidence="1" id="KW-0812">Transmembrane</keyword>
<feature type="transmembrane region" description="Helical" evidence="1">
    <location>
        <begin position="53"/>
        <end position="81"/>
    </location>
</feature>
<dbReference type="Proteomes" id="UP000199079">
    <property type="component" value="Unassembled WGS sequence"/>
</dbReference>
<sequence>MSTTRNTSNGPITGFITGLDRRTVVFAFGLYFVGLFATVMPPLFGFFNRMEPFVFGLSFVLFWVFIVSVLIAAGLAALYWVESIRGELV</sequence>
<keyword evidence="1" id="KW-0472">Membrane</keyword>
<name>A0A1H3HAU4_9EURY</name>
<evidence type="ECO:0000256" key="1">
    <source>
        <dbReference type="SAM" id="Phobius"/>
    </source>
</evidence>
<protein>
    <recommendedName>
        <fullName evidence="4">DUF485 domain-containing protein</fullName>
    </recommendedName>
</protein>
<evidence type="ECO:0000313" key="3">
    <source>
        <dbReference type="Proteomes" id="UP000199079"/>
    </source>
</evidence>
<gene>
    <name evidence="2" type="ORF">SAMN05216564_103193</name>
</gene>
<keyword evidence="1" id="KW-1133">Transmembrane helix</keyword>
<accession>A0A1H3HAU4</accession>
<dbReference type="AlphaFoldDB" id="A0A1H3HAU4"/>
<organism evidence="2 3">
    <name type="scientific">Halopenitus persicus</name>
    <dbReference type="NCBI Taxonomy" id="1048396"/>
    <lineage>
        <taxon>Archaea</taxon>
        <taxon>Methanobacteriati</taxon>
        <taxon>Methanobacteriota</taxon>
        <taxon>Stenosarchaea group</taxon>
        <taxon>Halobacteria</taxon>
        <taxon>Halobacteriales</taxon>
        <taxon>Haloferacaceae</taxon>
        <taxon>Halopenitus</taxon>
    </lineage>
</organism>
<dbReference type="EMBL" id="FNPC01000003">
    <property type="protein sequence ID" value="SDY12480.1"/>
    <property type="molecule type" value="Genomic_DNA"/>
</dbReference>